<evidence type="ECO:0000256" key="2">
    <source>
        <dbReference type="ARBA" id="ARBA00043974"/>
    </source>
</evidence>
<proteinExistence type="inferred from homology"/>
<keyword evidence="4" id="KW-1185">Reference proteome</keyword>
<dbReference type="EMBL" id="JAXCGZ010003982">
    <property type="protein sequence ID" value="KAK7082527.1"/>
    <property type="molecule type" value="Genomic_DNA"/>
</dbReference>
<dbReference type="InterPro" id="IPR008012">
    <property type="entry name" value="Ump1"/>
</dbReference>
<dbReference type="Proteomes" id="UP001381693">
    <property type="component" value="Unassembled WGS sequence"/>
</dbReference>
<dbReference type="Pfam" id="PF05348">
    <property type="entry name" value="UMP1"/>
    <property type="match status" value="1"/>
</dbReference>
<dbReference type="GO" id="GO:0043248">
    <property type="term" value="P:proteasome assembly"/>
    <property type="evidence" value="ECO:0007669"/>
    <property type="project" value="InterPro"/>
</dbReference>
<protein>
    <submittedName>
        <fullName evidence="3">Uncharacterized protein</fullName>
    </submittedName>
</protein>
<gene>
    <name evidence="3" type="ORF">SK128_013269</name>
</gene>
<dbReference type="AlphaFoldDB" id="A0AAN8XE24"/>
<comment type="caution">
    <text evidence="3">The sequence shown here is derived from an EMBL/GenBank/DDBJ whole genome shotgun (WGS) entry which is preliminary data.</text>
</comment>
<reference evidence="3 4" key="1">
    <citation type="submission" date="2023-11" db="EMBL/GenBank/DDBJ databases">
        <title>Halocaridina rubra genome assembly.</title>
        <authorList>
            <person name="Smith C."/>
        </authorList>
    </citation>
    <scope>NUCLEOTIDE SEQUENCE [LARGE SCALE GENOMIC DNA]</scope>
    <source>
        <strain evidence="3">EP-1</strain>
        <tissue evidence="3">Whole</tissue>
    </source>
</reference>
<comment type="similarity">
    <text evidence="2">Belongs to the POMP/UMP1 family.</text>
</comment>
<accession>A0AAN8XE24</accession>
<evidence type="ECO:0000313" key="3">
    <source>
        <dbReference type="EMBL" id="KAK7082527.1"/>
    </source>
</evidence>
<sequence length="135" mass="15245">MALPQNTTVSPFKTQETDYGNEQGLFRRAPATSSVHPLEASENTYHKRQEDLRMTSVTKAYGLGFVMHLKHERAAAGCREIGHMGFLPRSNAHIDALTGRDLDFDFGDTLATEPEASRNPHLLMENLQKTPRFRF</sequence>
<evidence type="ECO:0000313" key="4">
    <source>
        <dbReference type="Proteomes" id="UP001381693"/>
    </source>
</evidence>
<keyword evidence="1" id="KW-0143">Chaperone</keyword>
<name>A0AAN8XE24_HALRR</name>
<dbReference type="PANTHER" id="PTHR12828:SF3">
    <property type="entry name" value="PROTEASOME MATURATION PROTEIN"/>
    <property type="match status" value="1"/>
</dbReference>
<dbReference type="GO" id="GO:0005634">
    <property type="term" value="C:nucleus"/>
    <property type="evidence" value="ECO:0007669"/>
    <property type="project" value="TreeGrafter"/>
</dbReference>
<organism evidence="3 4">
    <name type="scientific">Halocaridina rubra</name>
    <name type="common">Hawaiian red shrimp</name>
    <dbReference type="NCBI Taxonomy" id="373956"/>
    <lineage>
        <taxon>Eukaryota</taxon>
        <taxon>Metazoa</taxon>
        <taxon>Ecdysozoa</taxon>
        <taxon>Arthropoda</taxon>
        <taxon>Crustacea</taxon>
        <taxon>Multicrustacea</taxon>
        <taxon>Malacostraca</taxon>
        <taxon>Eumalacostraca</taxon>
        <taxon>Eucarida</taxon>
        <taxon>Decapoda</taxon>
        <taxon>Pleocyemata</taxon>
        <taxon>Caridea</taxon>
        <taxon>Atyoidea</taxon>
        <taxon>Atyidae</taxon>
        <taxon>Halocaridina</taxon>
    </lineage>
</organism>
<dbReference type="PANTHER" id="PTHR12828">
    <property type="entry name" value="PROTEASOME MATURATION PROTEIN UMP1"/>
    <property type="match status" value="1"/>
</dbReference>
<evidence type="ECO:0000256" key="1">
    <source>
        <dbReference type="ARBA" id="ARBA00023186"/>
    </source>
</evidence>
<dbReference type="GO" id="GO:0005737">
    <property type="term" value="C:cytoplasm"/>
    <property type="evidence" value="ECO:0007669"/>
    <property type="project" value="TreeGrafter"/>
</dbReference>